<comment type="caution">
    <text evidence="2">The sequence shown here is derived from an EMBL/GenBank/DDBJ whole genome shotgun (WGS) entry which is preliminary data.</text>
</comment>
<proteinExistence type="predicted"/>
<feature type="region of interest" description="Disordered" evidence="1">
    <location>
        <begin position="36"/>
        <end position="60"/>
    </location>
</feature>
<protein>
    <submittedName>
        <fullName evidence="2">Uncharacterized protein</fullName>
    </submittedName>
</protein>
<feature type="compositionally biased region" description="Polar residues" evidence="1">
    <location>
        <begin position="36"/>
        <end position="54"/>
    </location>
</feature>
<sequence length="193" mass="21088">MIETTMNKGDYGDVHASFDEIPELASVPLTIEPALNQNTSGQRSSELVLTQRSSTTKRDISSPDVLSNLFEELFDDQPRDNNRRMSPNFVATLHPQDDIPSLVSGSSTPIFRAAESTQDTPLVSQESSTTVLLPNASNNSDDDRLIYVVPSEVNSFANPFGASTTKIGESSQARYVDPVECSCHIDIYTAKNT</sequence>
<evidence type="ECO:0000313" key="3">
    <source>
        <dbReference type="Proteomes" id="UP001151760"/>
    </source>
</evidence>
<evidence type="ECO:0000256" key="1">
    <source>
        <dbReference type="SAM" id="MobiDB-lite"/>
    </source>
</evidence>
<dbReference type="EMBL" id="BQNB010016190">
    <property type="protein sequence ID" value="GJT48885.1"/>
    <property type="molecule type" value="Genomic_DNA"/>
</dbReference>
<dbReference type="Proteomes" id="UP001151760">
    <property type="component" value="Unassembled WGS sequence"/>
</dbReference>
<name>A0ABQ5EDB5_9ASTR</name>
<evidence type="ECO:0000313" key="2">
    <source>
        <dbReference type="EMBL" id="GJT48885.1"/>
    </source>
</evidence>
<accession>A0ABQ5EDB5</accession>
<organism evidence="2 3">
    <name type="scientific">Tanacetum coccineum</name>
    <dbReference type="NCBI Taxonomy" id="301880"/>
    <lineage>
        <taxon>Eukaryota</taxon>
        <taxon>Viridiplantae</taxon>
        <taxon>Streptophyta</taxon>
        <taxon>Embryophyta</taxon>
        <taxon>Tracheophyta</taxon>
        <taxon>Spermatophyta</taxon>
        <taxon>Magnoliopsida</taxon>
        <taxon>eudicotyledons</taxon>
        <taxon>Gunneridae</taxon>
        <taxon>Pentapetalae</taxon>
        <taxon>asterids</taxon>
        <taxon>campanulids</taxon>
        <taxon>Asterales</taxon>
        <taxon>Asteraceae</taxon>
        <taxon>Asteroideae</taxon>
        <taxon>Anthemideae</taxon>
        <taxon>Anthemidinae</taxon>
        <taxon>Tanacetum</taxon>
    </lineage>
</organism>
<keyword evidence="3" id="KW-1185">Reference proteome</keyword>
<reference evidence="2" key="1">
    <citation type="journal article" date="2022" name="Int. J. Mol. Sci.">
        <title>Draft Genome of Tanacetum Coccineum: Genomic Comparison of Closely Related Tanacetum-Family Plants.</title>
        <authorList>
            <person name="Yamashiro T."/>
            <person name="Shiraishi A."/>
            <person name="Nakayama K."/>
            <person name="Satake H."/>
        </authorList>
    </citation>
    <scope>NUCLEOTIDE SEQUENCE</scope>
</reference>
<reference evidence="2" key="2">
    <citation type="submission" date="2022-01" db="EMBL/GenBank/DDBJ databases">
        <authorList>
            <person name="Yamashiro T."/>
            <person name="Shiraishi A."/>
            <person name="Satake H."/>
            <person name="Nakayama K."/>
        </authorList>
    </citation>
    <scope>NUCLEOTIDE SEQUENCE</scope>
</reference>
<gene>
    <name evidence="2" type="ORF">Tco_0975042</name>
</gene>